<keyword evidence="5 10" id="KW-0547">Nucleotide-binding</keyword>
<dbReference type="CDD" id="cd01854">
    <property type="entry name" value="YjeQ_EngC"/>
    <property type="match status" value="1"/>
</dbReference>
<dbReference type="NCBIfam" id="TIGR00157">
    <property type="entry name" value="ribosome small subunit-dependent GTPase A"/>
    <property type="match status" value="1"/>
</dbReference>
<protein>
    <recommendedName>
        <fullName evidence="10">Small ribosomal subunit biogenesis GTPase RsgA</fullName>
        <ecNumber evidence="10">3.6.1.-</ecNumber>
    </recommendedName>
</protein>
<keyword evidence="4 10" id="KW-0699">rRNA-binding</keyword>
<feature type="region of interest" description="Disordered" evidence="11">
    <location>
        <begin position="15"/>
        <end position="37"/>
    </location>
</feature>
<dbReference type="RefSeq" id="WP_353866087.1">
    <property type="nucleotide sequence ID" value="NZ_CP088295.1"/>
</dbReference>
<keyword evidence="15" id="KW-1185">Reference proteome</keyword>
<feature type="binding site" evidence="10">
    <location>
        <position position="253"/>
    </location>
    <ligand>
        <name>Zn(2+)</name>
        <dbReference type="ChEBI" id="CHEBI:29105"/>
    </ligand>
</feature>
<accession>A0ABY5PLS3</accession>
<evidence type="ECO:0000256" key="4">
    <source>
        <dbReference type="ARBA" id="ARBA00022730"/>
    </source>
</evidence>
<evidence type="ECO:0000256" key="9">
    <source>
        <dbReference type="ARBA" id="ARBA00023134"/>
    </source>
</evidence>
<dbReference type="Proteomes" id="UP001058860">
    <property type="component" value="Chromosome"/>
</dbReference>
<feature type="domain" description="CP-type G" evidence="13">
    <location>
        <begin position="61"/>
        <end position="228"/>
    </location>
</feature>
<evidence type="ECO:0000256" key="10">
    <source>
        <dbReference type="HAMAP-Rule" id="MF_01820"/>
    </source>
</evidence>
<reference evidence="15" key="1">
    <citation type="submission" date="2021-11" db="EMBL/GenBank/DDBJ databases">
        <title>Cultivation dependent microbiological survey of springs from the worlds oldest radium mine currently devoted to the extraction of radon-saturated water.</title>
        <authorList>
            <person name="Kapinusova G."/>
            <person name="Smrhova T."/>
            <person name="Strejcek M."/>
            <person name="Suman J."/>
            <person name="Jani K."/>
            <person name="Pajer P."/>
            <person name="Uhlik O."/>
        </authorList>
    </citation>
    <scope>NUCLEOTIDE SEQUENCE [LARGE SCALE GENOMIC DNA]</scope>
    <source>
        <strain evidence="15">J379</strain>
    </source>
</reference>
<keyword evidence="3 10" id="KW-0479">Metal-binding</keyword>
<gene>
    <name evidence="10 14" type="primary">rsgA</name>
    <name evidence="14" type="ORF">LRS13_09030</name>
</gene>
<keyword evidence="9 10" id="KW-0342">GTP-binding</keyword>
<comment type="subcellular location">
    <subcellularLocation>
        <location evidence="10">Cytoplasm</location>
    </subcellularLocation>
</comment>
<dbReference type="InterPro" id="IPR004881">
    <property type="entry name" value="Ribosome_biogen_GTPase_RsgA"/>
</dbReference>
<feature type="binding site" evidence="10">
    <location>
        <begin position="117"/>
        <end position="120"/>
    </location>
    <ligand>
        <name>GTP</name>
        <dbReference type="ChEBI" id="CHEBI:37565"/>
    </ligand>
</feature>
<comment type="subunit">
    <text evidence="10">Monomer. Associates with 30S ribosomal subunit, binds 16S rRNA.</text>
</comment>
<evidence type="ECO:0000256" key="3">
    <source>
        <dbReference type="ARBA" id="ARBA00022723"/>
    </source>
</evidence>
<keyword evidence="7 10" id="KW-0862">Zinc</keyword>
<evidence type="ECO:0000256" key="8">
    <source>
        <dbReference type="ARBA" id="ARBA00022884"/>
    </source>
</evidence>
<keyword evidence="1 10" id="KW-0963">Cytoplasm</keyword>
<evidence type="ECO:0000256" key="1">
    <source>
        <dbReference type="ARBA" id="ARBA00022490"/>
    </source>
</evidence>
<evidence type="ECO:0000256" key="7">
    <source>
        <dbReference type="ARBA" id="ARBA00022833"/>
    </source>
</evidence>
<evidence type="ECO:0000256" key="6">
    <source>
        <dbReference type="ARBA" id="ARBA00022801"/>
    </source>
</evidence>
<comment type="similarity">
    <text evidence="10">Belongs to the TRAFAC class YlqF/YawG GTPase family. RsgA subfamily.</text>
</comment>
<feature type="binding site" evidence="10">
    <location>
        <position position="261"/>
    </location>
    <ligand>
        <name>Zn(2+)</name>
        <dbReference type="ChEBI" id="CHEBI:29105"/>
    </ligand>
</feature>
<sequence length="317" mass="34194">MLARVVAQHTEQWLVQPAGDDGPPRLAPARGRLRETGTPVTGDWVALDEGGAIAHILERRGTIIRRAPGEVTDAQVLAANVDLALIVEPLPEPNTRRAERLVALASADDVPATLVLTKADRADDGGDETAAALARQLGLLEGLAVCAKTGEGLGALRTLLRPGETIVLLGVSGAGKSTLVNALLGEERQATAAVRAEDDRGRHTTVTRELITLPNGALLLDTPGIREVGLWDGVGETFTDIEELALRCRFPDCAHITEPGCAVRDTVDPVRVEAWRKLVREQQWIEDRRAAARQREERGKSYGRLQVEARRAKGRDD</sequence>
<dbReference type="PROSITE" id="PS50936">
    <property type="entry name" value="ENGC_GTPASE"/>
    <property type="match status" value="1"/>
</dbReference>
<comment type="function">
    <text evidence="10">One of several proteins that assist in the late maturation steps of the functional core of the 30S ribosomal subunit. Helps release RbfA from mature subunits. May play a role in the assembly of ribosomal proteins into the subunit. Circularly permuted GTPase that catalyzes slow GTP hydrolysis, GTPase activity is stimulated by the 30S ribosomal subunit.</text>
</comment>
<evidence type="ECO:0000313" key="14">
    <source>
        <dbReference type="EMBL" id="UUY05643.1"/>
    </source>
</evidence>
<dbReference type="PANTHER" id="PTHR32120">
    <property type="entry name" value="SMALL RIBOSOMAL SUBUNIT BIOGENESIS GTPASE RSGA"/>
    <property type="match status" value="1"/>
</dbReference>
<dbReference type="HAMAP" id="MF_01820">
    <property type="entry name" value="GTPase_RsgA"/>
    <property type="match status" value="1"/>
</dbReference>
<evidence type="ECO:0000313" key="15">
    <source>
        <dbReference type="Proteomes" id="UP001058860"/>
    </source>
</evidence>
<keyword evidence="2 10" id="KW-0690">Ribosome biogenesis</keyword>
<evidence type="ECO:0000256" key="2">
    <source>
        <dbReference type="ARBA" id="ARBA00022517"/>
    </source>
</evidence>
<evidence type="ECO:0000259" key="13">
    <source>
        <dbReference type="PROSITE" id="PS51721"/>
    </source>
</evidence>
<dbReference type="EC" id="3.6.1.-" evidence="10"/>
<proteinExistence type="inferred from homology"/>
<dbReference type="InterPro" id="IPR010914">
    <property type="entry name" value="RsgA_GTPase_dom"/>
</dbReference>
<dbReference type="PANTHER" id="PTHR32120:SF10">
    <property type="entry name" value="SMALL RIBOSOMAL SUBUNIT BIOGENESIS GTPASE RSGA"/>
    <property type="match status" value="1"/>
</dbReference>
<comment type="cofactor">
    <cofactor evidence="10">
        <name>Zn(2+)</name>
        <dbReference type="ChEBI" id="CHEBI:29105"/>
    </cofactor>
    <text evidence="10">Binds 1 zinc ion per subunit.</text>
</comment>
<dbReference type="Pfam" id="PF03193">
    <property type="entry name" value="RsgA_GTPase"/>
    <property type="match status" value="1"/>
</dbReference>
<evidence type="ECO:0000256" key="5">
    <source>
        <dbReference type="ARBA" id="ARBA00022741"/>
    </source>
</evidence>
<organism evidence="14 15">
    <name type="scientific">Svornostia abyssi</name>
    <dbReference type="NCBI Taxonomy" id="2898438"/>
    <lineage>
        <taxon>Bacteria</taxon>
        <taxon>Bacillati</taxon>
        <taxon>Actinomycetota</taxon>
        <taxon>Thermoleophilia</taxon>
        <taxon>Solirubrobacterales</taxon>
        <taxon>Baekduiaceae</taxon>
        <taxon>Svornostia</taxon>
    </lineage>
</organism>
<dbReference type="Gene3D" id="1.10.40.50">
    <property type="entry name" value="Probable gtpase engc, domain 3"/>
    <property type="match status" value="1"/>
</dbReference>
<dbReference type="SUPFAM" id="SSF52540">
    <property type="entry name" value="P-loop containing nucleoside triphosphate hydrolases"/>
    <property type="match status" value="1"/>
</dbReference>
<dbReference type="EMBL" id="CP088295">
    <property type="protein sequence ID" value="UUY05643.1"/>
    <property type="molecule type" value="Genomic_DNA"/>
</dbReference>
<feature type="binding site" evidence="10">
    <location>
        <position position="248"/>
    </location>
    <ligand>
        <name>Zn(2+)</name>
        <dbReference type="ChEBI" id="CHEBI:29105"/>
    </ligand>
</feature>
<dbReference type="InterPro" id="IPR030378">
    <property type="entry name" value="G_CP_dom"/>
</dbReference>
<dbReference type="Gene3D" id="3.40.50.300">
    <property type="entry name" value="P-loop containing nucleotide triphosphate hydrolases"/>
    <property type="match status" value="1"/>
</dbReference>
<feature type="binding site" evidence="10">
    <location>
        <position position="255"/>
    </location>
    <ligand>
        <name>Zn(2+)</name>
        <dbReference type="ChEBI" id="CHEBI:29105"/>
    </ligand>
</feature>
<feature type="binding site" evidence="10">
    <location>
        <begin position="170"/>
        <end position="178"/>
    </location>
    <ligand>
        <name>GTP</name>
        <dbReference type="ChEBI" id="CHEBI:37565"/>
    </ligand>
</feature>
<feature type="domain" description="EngC GTPase" evidence="12">
    <location>
        <begin position="79"/>
        <end position="226"/>
    </location>
</feature>
<dbReference type="PROSITE" id="PS51721">
    <property type="entry name" value="G_CP"/>
    <property type="match status" value="1"/>
</dbReference>
<keyword evidence="8 10" id="KW-0694">RNA-binding</keyword>
<evidence type="ECO:0000259" key="12">
    <source>
        <dbReference type="PROSITE" id="PS50936"/>
    </source>
</evidence>
<evidence type="ECO:0000256" key="11">
    <source>
        <dbReference type="SAM" id="MobiDB-lite"/>
    </source>
</evidence>
<dbReference type="InterPro" id="IPR027417">
    <property type="entry name" value="P-loop_NTPase"/>
</dbReference>
<name>A0ABY5PLS3_9ACTN</name>
<keyword evidence="6 10" id="KW-0378">Hydrolase</keyword>